<feature type="domain" description="Siroheme decarboxylase AsnC-like ligand binding" evidence="8">
    <location>
        <begin position="64"/>
        <end position="151"/>
    </location>
</feature>
<evidence type="ECO:0000259" key="9">
    <source>
        <dbReference type="Pfam" id="PF22451"/>
    </source>
</evidence>
<dbReference type="SUPFAM" id="SSF46785">
    <property type="entry name" value="Winged helix' DNA-binding domain"/>
    <property type="match status" value="1"/>
</dbReference>
<keyword evidence="1" id="KW-0456">Lyase</keyword>
<comment type="catalytic activity">
    <reaction evidence="7">
        <text>siroheme + 2 H(+) = 12,18-didecarboxysiroheme + 2 CO2</text>
        <dbReference type="Rhea" id="RHEA:19093"/>
        <dbReference type="ChEBI" id="CHEBI:15378"/>
        <dbReference type="ChEBI" id="CHEBI:16526"/>
        <dbReference type="ChEBI" id="CHEBI:60052"/>
        <dbReference type="ChEBI" id="CHEBI:140497"/>
        <dbReference type="EC" id="4.1.1.111"/>
    </reaction>
</comment>
<dbReference type="PANTHER" id="PTHR43413:SF1">
    <property type="entry name" value="SIROHEME DECARBOXYLASE NIRL SUBUNIT"/>
    <property type="match status" value="1"/>
</dbReference>
<evidence type="ECO:0000256" key="4">
    <source>
        <dbReference type="ARBA" id="ARBA00023465"/>
    </source>
</evidence>
<dbReference type="Proteomes" id="UP000714380">
    <property type="component" value="Unassembled WGS sequence"/>
</dbReference>
<proteinExistence type="inferred from homology"/>
<dbReference type="RefSeq" id="WP_225673980.1">
    <property type="nucleotide sequence ID" value="NZ_JAEDAH010000043.1"/>
</dbReference>
<evidence type="ECO:0000256" key="6">
    <source>
        <dbReference type="ARBA" id="ARBA00045291"/>
    </source>
</evidence>
<dbReference type="InterPro" id="IPR040523">
    <property type="entry name" value="AsnC_trans_reg2"/>
</dbReference>
<sequence>MNPQHSIEQQLKFLLQQGLPIHSRPYEQLARQVGSDEATVYQLIQRWQQEGLIRRMGAIADHHKLGYQANAMVVFDVPGHLVDELGQRIAATGQVNLCYRRPRRPQWPYNLFCMIHGRERDQVLQAINDLRNDCELHAFSYDVLFSRRQFKQCGGSYFRPVRSGDNHYGH</sequence>
<reference evidence="10 11" key="1">
    <citation type="submission" date="2020-12" db="EMBL/GenBank/DDBJ databases">
        <title>Novel Thalassolituus-related marine hydrocarbonoclastic bacteria mediated algae-derived hydrocarbons mineralization in twilight zone of the northern South China Sea.</title>
        <authorList>
            <person name="Dong C."/>
        </authorList>
    </citation>
    <scope>NUCLEOTIDE SEQUENCE [LARGE SCALE GENOMIC DNA]</scope>
    <source>
        <strain evidence="10 11">IMCC1826</strain>
    </source>
</reference>
<comment type="subunit">
    <text evidence="4">Probably forms a complex composed of NirD, NirL, NirG and NirH. All proteins are required for the total conversion of siroheme to didecarboxysiroheme.</text>
</comment>
<gene>
    <name evidence="10" type="ORF">I9W95_08830</name>
</gene>
<comment type="pathway">
    <text evidence="2">Porphyrin-containing compound metabolism.</text>
</comment>
<name>A0ABS7ZPS8_9GAMM</name>
<dbReference type="Gene3D" id="3.30.70.3460">
    <property type="match status" value="1"/>
</dbReference>
<dbReference type="Pfam" id="PF17805">
    <property type="entry name" value="AsnC_trans_reg2"/>
    <property type="match status" value="1"/>
</dbReference>
<evidence type="ECO:0000256" key="2">
    <source>
        <dbReference type="ARBA" id="ARBA00023444"/>
    </source>
</evidence>
<dbReference type="EMBL" id="JAEDAH010000043">
    <property type="protein sequence ID" value="MCA6063711.1"/>
    <property type="molecule type" value="Genomic_DNA"/>
</dbReference>
<dbReference type="EC" id="4.1.1.111" evidence="5"/>
<evidence type="ECO:0000256" key="5">
    <source>
        <dbReference type="ARBA" id="ARBA00023471"/>
    </source>
</evidence>
<dbReference type="PANTHER" id="PTHR43413">
    <property type="entry name" value="TRANSCRIPTIONAL REGULATOR, ASNC FAMILY"/>
    <property type="match status" value="1"/>
</dbReference>
<keyword evidence="11" id="KW-1185">Reference proteome</keyword>
<evidence type="ECO:0000256" key="1">
    <source>
        <dbReference type="ARBA" id="ARBA00023239"/>
    </source>
</evidence>
<dbReference type="InterPro" id="IPR053953">
    <property type="entry name" value="NirdL-like_HTH"/>
</dbReference>
<evidence type="ECO:0000259" key="8">
    <source>
        <dbReference type="Pfam" id="PF17805"/>
    </source>
</evidence>
<evidence type="ECO:0000256" key="7">
    <source>
        <dbReference type="ARBA" id="ARBA00048470"/>
    </source>
</evidence>
<evidence type="ECO:0000313" key="11">
    <source>
        <dbReference type="Proteomes" id="UP000714380"/>
    </source>
</evidence>
<dbReference type="InterPro" id="IPR050684">
    <property type="entry name" value="HTH-Siroheme_Decarb"/>
</dbReference>
<comment type="caution">
    <text evidence="10">The sequence shown here is derived from an EMBL/GenBank/DDBJ whole genome shotgun (WGS) entry which is preliminary data.</text>
</comment>
<evidence type="ECO:0000256" key="3">
    <source>
        <dbReference type="ARBA" id="ARBA00023457"/>
    </source>
</evidence>
<feature type="domain" description="Siroheme decarboxylase NirL-like HTH" evidence="9">
    <location>
        <begin position="14"/>
        <end position="54"/>
    </location>
</feature>
<protein>
    <recommendedName>
        <fullName evidence="5">siroheme decarboxylase</fullName>
        <ecNumber evidence="5">4.1.1.111</ecNumber>
    </recommendedName>
</protein>
<comment type="function">
    <text evidence="6">Involved in heme d1 biosynthesis. Catalyzes the decarboxylation of siroheme into didecarboxysiroheme.</text>
</comment>
<accession>A0ABS7ZPS8</accession>
<evidence type="ECO:0000313" key="10">
    <source>
        <dbReference type="EMBL" id="MCA6063711.1"/>
    </source>
</evidence>
<dbReference type="InterPro" id="IPR036390">
    <property type="entry name" value="WH_DNA-bd_sf"/>
</dbReference>
<dbReference type="Pfam" id="PF22451">
    <property type="entry name" value="NirdL-like_HTH"/>
    <property type="match status" value="1"/>
</dbReference>
<organism evidence="10 11">
    <name type="scientific">Thalassolituus marinus</name>
    <dbReference type="NCBI Taxonomy" id="671053"/>
    <lineage>
        <taxon>Bacteria</taxon>
        <taxon>Pseudomonadati</taxon>
        <taxon>Pseudomonadota</taxon>
        <taxon>Gammaproteobacteria</taxon>
        <taxon>Oceanospirillales</taxon>
        <taxon>Oceanospirillaceae</taxon>
        <taxon>Thalassolituus</taxon>
    </lineage>
</organism>
<comment type="similarity">
    <text evidence="3">Belongs to the Ahb/Nir family.</text>
</comment>